<accession>A0AA35UPB4</accession>
<sequence>MWHKTMARHRYLSVDPPFYISNALVRFFTELK</sequence>
<dbReference type="Proteomes" id="UP001158598">
    <property type="component" value="Chromosome"/>
</dbReference>
<dbReference type="EMBL" id="OX458332">
    <property type="protein sequence ID" value="CAI8763408.1"/>
    <property type="molecule type" value="Genomic_DNA"/>
</dbReference>
<proteinExistence type="predicted"/>
<reference evidence="1" key="1">
    <citation type="submission" date="2023-03" db="EMBL/GenBank/DDBJ databases">
        <authorList>
            <person name="Pearce D."/>
        </authorList>
    </citation>
    <scope>NUCLEOTIDE SEQUENCE</scope>
    <source>
        <strain evidence="1">Mc</strain>
    </source>
</reference>
<evidence type="ECO:0000313" key="1">
    <source>
        <dbReference type="EMBL" id="CAI8763408.1"/>
    </source>
</evidence>
<organism evidence="1 2">
    <name type="scientific">Methylococcus capsulatus</name>
    <dbReference type="NCBI Taxonomy" id="414"/>
    <lineage>
        <taxon>Bacteria</taxon>
        <taxon>Pseudomonadati</taxon>
        <taxon>Pseudomonadota</taxon>
        <taxon>Gammaproteobacteria</taxon>
        <taxon>Methylococcales</taxon>
        <taxon>Methylococcaceae</taxon>
        <taxon>Methylococcus</taxon>
    </lineage>
</organism>
<protein>
    <submittedName>
        <fullName evidence="1">Uncharacterized protein</fullName>
    </submittedName>
</protein>
<gene>
    <name evidence="1" type="ORF">MCNOR_0882</name>
</gene>
<dbReference type="AlphaFoldDB" id="A0AA35UPB4"/>
<name>A0AA35UPB4_METCP</name>
<evidence type="ECO:0000313" key="2">
    <source>
        <dbReference type="Proteomes" id="UP001158598"/>
    </source>
</evidence>